<sequence length="200" mass="21521">MRSKRSGILALLLALGVVLVLNRPKLSPSGAYIVLDPGHGGSDPGAVDPATGTREADLNLAQALTLKEYLARLGYRVGFTRTTDETVPLPERIARARRLGARLFVAVHHDIPTATRPGVYYSPRPGSEELARTIAAALGPNAWVLPSSASRFGRLYIDDFPGPAVLVEFGPTKPTSREERIARAQAVASPIVEFARRYVA</sequence>
<gene>
    <name evidence="3" type="ORF">ACFFFP_06105</name>
</gene>
<keyword evidence="4" id="KW-1185">Reference proteome</keyword>
<accession>A0ABV6Q3L8</accession>
<protein>
    <submittedName>
        <fullName evidence="3">N-acetylmuramoyl-L-alanine amidase</fullName>
        <ecNumber evidence="3">3.5.1.28</ecNumber>
    </submittedName>
</protein>
<dbReference type="Proteomes" id="UP001589830">
    <property type="component" value="Unassembled WGS sequence"/>
</dbReference>
<name>A0ABV6Q3L8_9DEIN</name>
<dbReference type="SUPFAM" id="SSF53187">
    <property type="entry name" value="Zn-dependent exopeptidases"/>
    <property type="match status" value="1"/>
</dbReference>
<dbReference type="Pfam" id="PF01520">
    <property type="entry name" value="Amidase_3"/>
    <property type="match status" value="1"/>
</dbReference>
<evidence type="ECO:0000313" key="4">
    <source>
        <dbReference type="Proteomes" id="UP001589830"/>
    </source>
</evidence>
<dbReference type="EMBL" id="JBHLTW010000026">
    <property type="protein sequence ID" value="MFC0595738.1"/>
    <property type="molecule type" value="Genomic_DNA"/>
</dbReference>
<dbReference type="CDD" id="cd02696">
    <property type="entry name" value="MurNAc-LAA"/>
    <property type="match status" value="1"/>
</dbReference>
<dbReference type="InterPro" id="IPR050695">
    <property type="entry name" value="N-acetylmuramoyl_amidase_3"/>
</dbReference>
<comment type="caution">
    <text evidence="3">The sequence shown here is derived from an EMBL/GenBank/DDBJ whole genome shotgun (WGS) entry which is preliminary data.</text>
</comment>
<keyword evidence="1 3" id="KW-0378">Hydrolase</keyword>
<feature type="domain" description="MurNAc-LAA" evidence="2">
    <location>
        <begin position="33"/>
        <end position="181"/>
    </location>
</feature>
<dbReference type="PANTHER" id="PTHR30404:SF0">
    <property type="entry name" value="N-ACETYLMURAMOYL-L-ALANINE AMIDASE AMIC"/>
    <property type="match status" value="1"/>
</dbReference>
<proteinExistence type="predicted"/>
<evidence type="ECO:0000259" key="2">
    <source>
        <dbReference type="Pfam" id="PF01520"/>
    </source>
</evidence>
<reference evidence="3 4" key="1">
    <citation type="submission" date="2024-09" db="EMBL/GenBank/DDBJ databases">
        <authorList>
            <person name="Sun Q."/>
            <person name="Mori K."/>
        </authorList>
    </citation>
    <scope>NUCLEOTIDE SEQUENCE [LARGE SCALE GENOMIC DNA]</scope>
    <source>
        <strain evidence="3 4">NCAIM B.02340</strain>
    </source>
</reference>
<organism evidence="3 4">
    <name type="scientific">Thermus composti</name>
    <dbReference type="NCBI Taxonomy" id="532059"/>
    <lineage>
        <taxon>Bacteria</taxon>
        <taxon>Thermotogati</taxon>
        <taxon>Deinococcota</taxon>
        <taxon>Deinococci</taxon>
        <taxon>Thermales</taxon>
        <taxon>Thermaceae</taxon>
        <taxon>Thermus</taxon>
    </lineage>
</organism>
<dbReference type="InterPro" id="IPR002508">
    <property type="entry name" value="MurNAc-LAA_cat"/>
</dbReference>
<dbReference type="RefSeq" id="WP_385884092.1">
    <property type="nucleotide sequence ID" value="NZ_JBHLTW010000026.1"/>
</dbReference>
<evidence type="ECO:0000313" key="3">
    <source>
        <dbReference type="EMBL" id="MFC0595738.1"/>
    </source>
</evidence>
<dbReference type="PANTHER" id="PTHR30404">
    <property type="entry name" value="N-ACETYLMURAMOYL-L-ALANINE AMIDASE"/>
    <property type="match status" value="1"/>
</dbReference>
<dbReference type="EC" id="3.5.1.28" evidence="3"/>
<evidence type="ECO:0000256" key="1">
    <source>
        <dbReference type="ARBA" id="ARBA00022801"/>
    </source>
</evidence>
<dbReference type="Gene3D" id="3.40.630.40">
    <property type="entry name" value="Zn-dependent exopeptidases"/>
    <property type="match status" value="1"/>
</dbReference>
<dbReference type="GO" id="GO:0008745">
    <property type="term" value="F:N-acetylmuramoyl-L-alanine amidase activity"/>
    <property type="evidence" value="ECO:0007669"/>
    <property type="project" value="UniProtKB-EC"/>
</dbReference>